<feature type="compositionally biased region" description="Basic and acidic residues" evidence="1">
    <location>
        <begin position="56"/>
        <end position="66"/>
    </location>
</feature>
<protein>
    <recommendedName>
        <fullName evidence="4">DUF937 domain-containing protein</fullName>
    </recommendedName>
</protein>
<reference evidence="2" key="2">
    <citation type="submission" date="2021-08" db="EMBL/GenBank/DDBJ databases">
        <authorList>
            <person name="Tani A."/>
            <person name="Ola A."/>
            <person name="Ogura Y."/>
            <person name="Katsura K."/>
            <person name="Hayashi T."/>
        </authorList>
    </citation>
    <scope>NUCLEOTIDE SEQUENCE</scope>
    <source>
        <strain evidence="2">DSM 23632</strain>
    </source>
</reference>
<name>A0ABQ4U0K4_9HYPH</name>
<reference evidence="2" key="1">
    <citation type="journal article" date="2021" name="Front. Microbiol.">
        <title>Comprehensive Comparative Genomics and Phenotyping of Methylobacterium Species.</title>
        <authorList>
            <person name="Alessa O."/>
            <person name="Ogura Y."/>
            <person name="Fujitani Y."/>
            <person name="Takami H."/>
            <person name="Hayashi T."/>
            <person name="Sahin N."/>
            <person name="Tani A."/>
        </authorList>
    </citation>
    <scope>NUCLEOTIDE SEQUENCE</scope>
    <source>
        <strain evidence="2">DSM 23632</strain>
    </source>
</reference>
<keyword evidence="3" id="KW-1185">Reference proteome</keyword>
<feature type="region of interest" description="Disordered" evidence="1">
    <location>
        <begin position="51"/>
        <end position="147"/>
    </location>
</feature>
<proteinExistence type="predicted"/>
<dbReference type="InterPro" id="IPR027405">
    <property type="entry name" value="YidB-like"/>
</dbReference>
<sequence>MGLLDSVIGGVLGQVFGGGQRGQGGGAMSPLVKALLMLLLAKGASGGFGDIFGGGRHSEPGPEADRSGGAGPYGRDPGQDPGDIGGFNQRGGRRDVPETGPGAGALPDGDYSDLSGMLDEPGDRPSQGRRPDAGPYAHLDREAQDGADLGGLDGLIDRFRQGGLGDAIESWIGHGQNRTVEPDQLARALGPGALDTLQNRTGLGRDALLSQLAEVLPQVIDGLTPHGRVPEVDERRHW</sequence>
<dbReference type="EMBL" id="BPRB01000099">
    <property type="protein sequence ID" value="GJE59857.1"/>
    <property type="molecule type" value="Genomic_DNA"/>
</dbReference>
<evidence type="ECO:0000313" key="3">
    <source>
        <dbReference type="Proteomes" id="UP001055057"/>
    </source>
</evidence>
<evidence type="ECO:0000256" key="1">
    <source>
        <dbReference type="SAM" id="MobiDB-lite"/>
    </source>
</evidence>
<dbReference type="InterPro" id="IPR045372">
    <property type="entry name" value="YidB"/>
</dbReference>
<comment type="caution">
    <text evidence="2">The sequence shown here is derived from an EMBL/GenBank/DDBJ whole genome shotgun (WGS) entry which is preliminary data.</text>
</comment>
<dbReference type="Gene3D" id="1.10.10.690">
    <property type="entry name" value="YidB-like"/>
    <property type="match status" value="1"/>
</dbReference>
<dbReference type="Proteomes" id="UP001055057">
    <property type="component" value="Unassembled WGS sequence"/>
</dbReference>
<organism evidence="2 3">
    <name type="scientific">Methylobacterium trifolii</name>
    <dbReference type="NCBI Taxonomy" id="1003092"/>
    <lineage>
        <taxon>Bacteria</taxon>
        <taxon>Pseudomonadati</taxon>
        <taxon>Pseudomonadota</taxon>
        <taxon>Alphaproteobacteria</taxon>
        <taxon>Hyphomicrobiales</taxon>
        <taxon>Methylobacteriaceae</taxon>
        <taxon>Methylobacterium</taxon>
    </lineage>
</organism>
<accession>A0ABQ4U0K4</accession>
<dbReference type="RefSeq" id="WP_238182414.1">
    <property type="nucleotide sequence ID" value="NZ_BPRB01000099.1"/>
</dbReference>
<dbReference type="Pfam" id="PF20159">
    <property type="entry name" value="YidB"/>
    <property type="match status" value="1"/>
</dbReference>
<evidence type="ECO:0000313" key="2">
    <source>
        <dbReference type="EMBL" id="GJE59857.1"/>
    </source>
</evidence>
<gene>
    <name evidence="2" type="ORF">MPOCJGCO_1959</name>
</gene>
<dbReference type="SUPFAM" id="SSF140804">
    <property type="entry name" value="YidB-like"/>
    <property type="match status" value="1"/>
</dbReference>
<evidence type="ECO:0008006" key="4">
    <source>
        <dbReference type="Google" id="ProtNLM"/>
    </source>
</evidence>